<dbReference type="Gene3D" id="3.30.70.2540">
    <property type="entry name" value="CRISPR-associated endoribonuclease Cas6/Csy4"/>
    <property type="match status" value="1"/>
</dbReference>
<dbReference type="InterPro" id="IPR042564">
    <property type="entry name" value="CRISPR-Cas6/Csy4_sf"/>
</dbReference>
<dbReference type="NCBIfam" id="TIGR02563">
    <property type="entry name" value="cas_Csy4"/>
    <property type="match status" value="1"/>
</dbReference>
<dbReference type="Pfam" id="PF09618">
    <property type="entry name" value="Cas_Csy4"/>
    <property type="match status" value="1"/>
</dbReference>
<accession>A0A2I1RK85</accession>
<organism evidence="1 2">
    <name type="scientific">Faucicola osloensis</name>
    <name type="common">Moraxella osloensis</name>
    <dbReference type="NCBI Taxonomy" id="34062"/>
    <lineage>
        <taxon>Bacteria</taxon>
        <taxon>Pseudomonadati</taxon>
        <taxon>Pseudomonadota</taxon>
        <taxon>Gammaproteobacteria</taxon>
        <taxon>Moraxellales</taxon>
        <taxon>Moraxellaceae</taxon>
        <taxon>Faucicola</taxon>
    </lineage>
</organism>
<dbReference type="InterPro" id="IPR013396">
    <property type="entry name" value="CRISPR-assoc_prot_Csy4"/>
</dbReference>
<dbReference type="CDD" id="cd09739">
    <property type="entry name" value="Cas6_I-F"/>
    <property type="match status" value="1"/>
</dbReference>
<comment type="caution">
    <text evidence="1">The sequence shown here is derived from an EMBL/GenBank/DDBJ whole genome shotgun (WGS) entry which is preliminary data.</text>
</comment>
<evidence type="ECO:0000313" key="2">
    <source>
        <dbReference type="Proteomes" id="UP000234914"/>
    </source>
</evidence>
<sequence>MKFYQELTIIPEPEISPYVVWSQIFTQLHIALADVKNSHGIDTIGVNFPNYQYTEKQGKTFATLGHKLRIFAPSEQALQTLNLDKWLARLIDYVHIKRIQPVPEVHGHVVVRRYRYKNFDKKVAEFANFKGISDQEALAHCLAHKRAIKHYPFITLKSQTTQNDYKLSIWQEVAKDEKSGNLNTYGMNNQSDAVTVPHW</sequence>
<dbReference type="Proteomes" id="UP000234914">
    <property type="component" value="Unassembled WGS sequence"/>
</dbReference>
<dbReference type="RefSeq" id="WP_101963924.1">
    <property type="nucleotide sequence ID" value="NZ_PKJS01000003.1"/>
</dbReference>
<evidence type="ECO:0000313" key="1">
    <source>
        <dbReference type="EMBL" id="PKZ69547.1"/>
    </source>
</evidence>
<proteinExistence type="predicted"/>
<dbReference type="GO" id="GO:0004519">
    <property type="term" value="F:endonuclease activity"/>
    <property type="evidence" value="ECO:0007669"/>
    <property type="project" value="InterPro"/>
</dbReference>
<name>A0A2I1RK85_FAUOS</name>
<dbReference type="GO" id="GO:0043571">
    <property type="term" value="P:maintenance of CRISPR repeat elements"/>
    <property type="evidence" value="ECO:0007669"/>
    <property type="project" value="InterPro"/>
</dbReference>
<gene>
    <name evidence="1" type="primary">cas6f</name>
    <name evidence="1" type="ORF">CYJ96_03395</name>
</gene>
<protein>
    <submittedName>
        <fullName evidence="1">Type I-F CRISPR-associated endoribonuclease Cas6/Csy4</fullName>
    </submittedName>
</protein>
<dbReference type="AlphaFoldDB" id="A0A2I1RK85"/>
<dbReference type="EMBL" id="PKJS01000003">
    <property type="protein sequence ID" value="PKZ69547.1"/>
    <property type="molecule type" value="Genomic_DNA"/>
</dbReference>
<reference evidence="1 2" key="1">
    <citation type="submission" date="2017-12" db="EMBL/GenBank/DDBJ databases">
        <title>Phylogenetic diversity of female urinary microbiome.</title>
        <authorList>
            <person name="Thomas-White K."/>
            <person name="Wolfe A.J."/>
        </authorList>
    </citation>
    <scope>NUCLEOTIDE SEQUENCE [LARGE SCALE GENOMIC DNA]</scope>
    <source>
        <strain evidence="1 2">UMB0416</strain>
    </source>
</reference>